<organism evidence="2">
    <name type="scientific">Rhipicephalus zambeziensis</name>
    <dbReference type="NCBI Taxonomy" id="60191"/>
    <lineage>
        <taxon>Eukaryota</taxon>
        <taxon>Metazoa</taxon>
        <taxon>Ecdysozoa</taxon>
        <taxon>Arthropoda</taxon>
        <taxon>Chelicerata</taxon>
        <taxon>Arachnida</taxon>
        <taxon>Acari</taxon>
        <taxon>Parasitiformes</taxon>
        <taxon>Ixodida</taxon>
        <taxon>Ixodoidea</taxon>
        <taxon>Ixodidae</taxon>
        <taxon>Rhipicephalinae</taxon>
        <taxon>Rhipicephalus</taxon>
        <taxon>Rhipicephalus</taxon>
    </lineage>
</organism>
<protein>
    <submittedName>
        <fullName evidence="2">Uncharacterized protein</fullName>
    </submittedName>
</protein>
<dbReference type="AlphaFoldDB" id="A0A224YGB1"/>
<keyword evidence="1" id="KW-0812">Transmembrane</keyword>
<proteinExistence type="predicted"/>
<feature type="transmembrane region" description="Helical" evidence="1">
    <location>
        <begin position="64"/>
        <end position="84"/>
    </location>
</feature>
<name>A0A224YGB1_9ACAR</name>
<evidence type="ECO:0000256" key="1">
    <source>
        <dbReference type="SAM" id="Phobius"/>
    </source>
</evidence>
<evidence type="ECO:0000313" key="2">
    <source>
        <dbReference type="EMBL" id="MAA13501.1"/>
    </source>
</evidence>
<feature type="transmembrane region" description="Helical" evidence="1">
    <location>
        <begin position="9"/>
        <end position="28"/>
    </location>
</feature>
<keyword evidence="1" id="KW-1133">Transmembrane helix</keyword>
<dbReference type="EMBL" id="GFPF01002355">
    <property type="protein sequence ID" value="MAA13501.1"/>
    <property type="molecule type" value="Transcribed_RNA"/>
</dbReference>
<accession>A0A224YGB1</accession>
<keyword evidence="1" id="KW-0472">Membrane</keyword>
<reference evidence="2" key="1">
    <citation type="journal article" date="2017" name="Parasit. Vectors">
        <title>Sialotranscriptomics of Rhipicephalus zambeziensis reveals intricate expression profiles of secretory proteins and suggests tight temporal transcriptional regulation during blood-feeding.</title>
        <authorList>
            <person name="de Castro M.H."/>
            <person name="de Klerk D."/>
            <person name="Pienaar R."/>
            <person name="Rees D.J.G."/>
            <person name="Mans B.J."/>
        </authorList>
    </citation>
    <scope>NUCLEOTIDE SEQUENCE</scope>
    <source>
        <tissue evidence="2">Salivary glands</tissue>
    </source>
</reference>
<sequence length="94" mass="11177">MLVYLFFSINYHAPFLLVSFYFLNIYLVNSPSIYSVTLSLSHDCMTILGPFKYLLRSETATMHVALPLCQRFFSFFFIFVFPLVQNYHFSRHKN</sequence>